<dbReference type="Gene3D" id="3.30.70.270">
    <property type="match status" value="1"/>
</dbReference>
<dbReference type="Pfam" id="PF00072">
    <property type="entry name" value="Response_reg"/>
    <property type="match status" value="1"/>
</dbReference>
<dbReference type="PROSITE" id="PS50887">
    <property type="entry name" value="GGDEF"/>
    <property type="match status" value="1"/>
</dbReference>
<dbReference type="RefSeq" id="WP_163304034.1">
    <property type="nucleotide sequence ID" value="NZ_JAAGRQ010000180.1"/>
</dbReference>
<dbReference type="GO" id="GO:1902201">
    <property type="term" value="P:negative regulation of bacterial-type flagellum-dependent cell motility"/>
    <property type="evidence" value="ECO:0007669"/>
    <property type="project" value="TreeGrafter"/>
</dbReference>
<dbReference type="GO" id="GO:0005886">
    <property type="term" value="C:plasma membrane"/>
    <property type="evidence" value="ECO:0007669"/>
    <property type="project" value="TreeGrafter"/>
</dbReference>
<dbReference type="InterPro" id="IPR029787">
    <property type="entry name" value="Nucleotide_cyclase"/>
</dbReference>
<accession>A0A7K3NS85</accession>
<evidence type="ECO:0000259" key="4">
    <source>
        <dbReference type="PROSITE" id="PS50887"/>
    </source>
</evidence>
<dbReference type="PROSITE" id="PS50110">
    <property type="entry name" value="RESPONSE_REGULATORY"/>
    <property type="match status" value="1"/>
</dbReference>
<protein>
    <recommendedName>
        <fullName evidence="1">diguanylate cyclase</fullName>
        <ecNumber evidence="1">2.7.7.65</ecNumber>
    </recommendedName>
</protein>
<dbReference type="SUPFAM" id="SSF52172">
    <property type="entry name" value="CheY-like"/>
    <property type="match status" value="1"/>
</dbReference>
<dbReference type="Proteomes" id="UP000469724">
    <property type="component" value="Unassembled WGS sequence"/>
</dbReference>
<dbReference type="EC" id="2.7.7.65" evidence="1"/>
<dbReference type="Gene3D" id="3.40.50.2300">
    <property type="match status" value="1"/>
</dbReference>
<dbReference type="CDD" id="cd01949">
    <property type="entry name" value="GGDEF"/>
    <property type="match status" value="1"/>
</dbReference>
<gene>
    <name evidence="5" type="ORF">G3N56_19750</name>
</gene>
<feature type="domain" description="GGDEF" evidence="4">
    <location>
        <begin position="303"/>
        <end position="366"/>
    </location>
</feature>
<name>A0A7K3NS85_9BACT</name>
<dbReference type="InterPro" id="IPR043128">
    <property type="entry name" value="Rev_trsase/Diguanyl_cyclase"/>
</dbReference>
<dbReference type="GO" id="GO:0043709">
    <property type="term" value="P:cell adhesion involved in single-species biofilm formation"/>
    <property type="evidence" value="ECO:0007669"/>
    <property type="project" value="TreeGrafter"/>
</dbReference>
<dbReference type="SMART" id="SM00267">
    <property type="entry name" value="GGDEF"/>
    <property type="match status" value="1"/>
</dbReference>
<feature type="non-terminal residue" evidence="5">
    <location>
        <position position="366"/>
    </location>
</feature>
<dbReference type="InterPro" id="IPR001789">
    <property type="entry name" value="Sig_transdc_resp-reg_receiver"/>
</dbReference>
<dbReference type="GO" id="GO:0052621">
    <property type="term" value="F:diguanylate cyclase activity"/>
    <property type="evidence" value="ECO:0007669"/>
    <property type="project" value="UniProtKB-EC"/>
</dbReference>
<feature type="domain" description="Response regulatory" evidence="3">
    <location>
        <begin position="17"/>
        <end position="131"/>
    </location>
</feature>
<proteinExistence type="predicted"/>
<evidence type="ECO:0000313" key="6">
    <source>
        <dbReference type="Proteomes" id="UP000469724"/>
    </source>
</evidence>
<dbReference type="InterPro" id="IPR011006">
    <property type="entry name" value="CheY-like_superfamily"/>
</dbReference>
<evidence type="ECO:0000256" key="1">
    <source>
        <dbReference type="ARBA" id="ARBA00012528"/>
    </source>
</evidence>
<reference evidence="5 6" key="1">
    <citation type="submission" date="2020-02" db="EMBL/GenBank/DDBJ databases">
        <title>Comparative genomics of sulfur disproportionating microorganisms.</title>
        <authorList>
            <person name="Ward L.M."/>
            <person name="Bertran E."/>
            <person name="Johnston D.T."/>
        </authorList>
    </citation>
    <scope>NUCLEOTIDE SEQUENCE [LARGE SCALE GENOMIC DNA]</scope>
    <source>
        <strain evidence="5 6">DSM 3696</strain>
    </source>
</reference>
<dbReference type="InterPro" id="IPR050469">
    <property type="entry name" value="Diguanylate_Cyclase"/>
</dbReference>
<dbReference type="NCBIfam" id="TIGR00254">
    <property type="entry name" value="GGDEF"/>
    <property type="match status" value="1"/>
</dbReference>
<dbReference type="AlphaFoldDB" id="A0A7K3NS85"/>
<comment type="caution">
    <text evidence="2">Lacks conserved residue(s) required for the propagation of feature annotation.</text>
</comment>
<evidence type="ECO:0000256" key="2">
    <source>
        <dbReference type="PROSITE-ProRule" id="PRU00169"/>
    </source>
</evidence>
<organism evidence="5 6">
    <name type="scientific">Desulfolutivibrio sulfodismutans</name>
    <dbReference type="NCBI Taxonomy" id="63561"/>
    <lineage>
        <taxon>Bacteria</taxon>
        <taxon>Pseudomonadati</taxon>
        <taxon>Thermodesulfobacteriota</taxon>
        <taxon>Desulfovibrionia</taxon>
        <taxon>Desulfovibrionales</taxon>
        <taxon>Desulfovibrionaceae</taxon>
        <taxon>Desulfolutivibrio</taxon>
    </lineage>
</organism>
<sequence length="366" mass="40550">MDMTDPAEHYAPGKHQSVLLADPDAVGRAVWGRLLRARFSLVLEAENGVEALALFGRHKPDLVMARIQMPGLDGVSMALTAADTDPHVPFFLLGTARQVTQLAGALFLPTVRLVPIPVDPVRLLPLVEDAARVAALRRSAGESDRLVRFFLDASPHPQAIFSRGRLEYVNRGLLRCMGLSSFHEFQAMGIGLSDFFQVEDAPLADPARFARDVLDDPLDREHIVSLVHPRHPGRPAHVFQAAAARLPGADRLMLTLTDITELEYEKRDLIDLATVDPLTRAFNRRKLSEILADETSRARRYATPLSVILFDIDHFKRVNDTYGHDAGDVVLTEMARLVMGLLRENDRLARWGGEEFLVVAPGVGLE</sequence>
<keyword evidence="6" id="KW-1185">Reference proteome</keyword>
<dbReference type="PANTHER" id="PTHR45138">
    <property type="entry name" value="REGULATORY COMPONENTS OF SENSORY TRANSDUCTION SYSTEM"/>
    <property type="match status" value="1"/>
</dbReference>
<dbReference type="InterPro" id="IPR000160">
    <property type="entry name" value="GGDEF_dom"/>
</dbReference>
<evidence type="ECO:0000259" key="3">
    <source>
        <dbReference type="PROSITE" id="PS50110"/>
    </source>
</evidence>
<dbReference type="Pfam" id="PF00990">
    <property type="entry name" value="GGDEF"/>
    <property type="match status" value="1"/>
</dbReference>
<evidence type="ECO:0000313" key="5">
    <source>
        <dbReference type="EMBL" id="NDY58977.1"/>
    </source>
</evidence>
<dbReference type="SUPFAM" id="SSF55073">
    <property type="entry name" value="Nucleotide cyclase"/>
    <property type="match status" value="1"/>
</dbReference>
<comment type="caution">
    <text evidence="5">The sequence shown here is derived from an EMBL/GenBank/DDBJ whole genome shotgun (WGS) entry which is preliminary data.</text>
</comment>
<dbReference type="GO" id="GO:0000160">
    <property type="term" value="P:phosphorelay signal transduction system"/>
    <property type="evidence" value="ECO:0007669"/>
    <property type="project" value="InterPro"/>
</dbReference>
<dbReference type="PANTHER" id="PTHR45138:SF24">
    <property type="entry name" value="DIGUANYLATE CYCLASE DGCC-RELATED"/>
    <property type="match status" value="1"/>
</dbReference>
<dbReference type="EMBL" id="JAAGRQ010000180">
    <property type="protein sequence ID" value="NDY58977.1"/>
    <property type="molecule type" value="Genomic_DNA"/>
</dbReference>